<evidence type="ECO:0000313" key="3">
    <source>
        <dbReference type="Proteomes" id="UP001174694"/>
    </source>
</evidence>
<reference evidence="2" key="1">
    <citation type="submission" date="2022-07" db="EMBL/GenBank/DDBJ databases">
        <title>Fungi with potential for degradation of polypropylene.</title>
        <authorList>
            <person name="Gostincar C."/>
        </authorList>
    </citation>
    <scope>NUCLEOTIDE SEQUENCE</scope>
    <source>
        <strain evidence="2">EXF-13308</strain>
    </source>
</reference>
<dbReference type="SUPFAM" id="SSF82171">
    <property type="entry name" value="DPP6 N-terminal domain-like"/>
    <property type="match status" value="1"/>
</dbReference>
<dbReference type="PROSITE" id="PS50011">
    <property type="entry name" value="PROTEIN_KINASE_DOM"/>
    <property type="match status" value="1"/>
</dbReference>
<dbReference type="Gene3D" id="1.10.510.10">
    <property type="entry name" value="Transferase(Phosphotransferase) domain 1"/>
    <property type="match status" value="1"/>
</dbReference>
<dbReference type="InterPro" id="IPR000719">
    <property type="entry name" value="Prot_kinase_dom"/>
</dbReference>
<proteinExistence type="predicted"/>
<comment type="caution">
    <text evidence="2">The sequence shown here is derived from an EMBL/GenBank/DDBJ whole genome shotgun (WGS) entry which is preliminary data.</text>
</comment>
<name>A0AA38RUB6_9PEZI</name>
<dbReference type="GO" id="GO:0004674">
    <property type="term" value="F:protein serine/threonine kinase activity"/>
    <property type="evidence" value="ECO:0007669"/>
    <property type="project" value="TreeGrafter"/>
</dbReference>
<dbReference type="PANTHER" id="PTHR24359:SF1">
    <property type="entry name" value="INHIBITOR OF NUCLEAR FACTOR KAPPA-B KINASE EPSILON SUBUNIT HOMOLOG 1-RELATED"/>
    <property type="match status" value="1"/>
</dbReference>
<feature type="domain" description="Protein kinase" evidence="1">
    <location>
        <begin position="170"/>
        <end position="534"/>
    </location>
</feature>
<accession>A0AA38RUB6</accession>
<dbReference type="SUPFAM" id="SSF56112">
    <property type="entry name" value="Protein kinase-like (PK-like)"/>
    <property type="match status" value="1"/>
</dbReference>
<dbReference type="AlphaFoldDB" id="A0AA38RUB6"/>
<dbReference type="Pfam" id="PF00069">
    <property type="entry name" value="Pkinase"/>
    <property type="match status" value="1"/>
</dbReference>
<dbReference type="PROSITE" id="PS00108">
    <property type="entry name" value="PROTEIN_KINASE_ST"/>
    <property type="match status" value="1"/>
</dbReference>
<evidence type="ECO:0000259" key="1">
    <source>
        <dbReference type="PROSITE" id="PS50011"/>
    </source>
</evidence>
<sequence>MSTEDYERICSTIYEQIYEKLERKDDERLRFARRGTAKDVLKDHLLRRFLRSLVPPSISTEDGLGIREEVFTARIKDRKLYPFLAVLIFATCGIEAARTFVVKLVATPTWDDRARARSRLPANRETLVELFGSVVAADKFFTKQACFCTVVLRKGEEVHVSDPSTQRLPYLEEQPLNKGSFGKVSRVVVARGHFFDPDSARTGFAYNDRHLEMARKDYEINSEHFPRAGQEERAIMDKILGSSLQGRRCDNIVDNWGSVEIAPDTYSLFMPKATCDLRAYMMEHHKLRPATTEAKAEMIACAEGLAAGLNFLHTEMKTPDFEDMVCYHMDLKPDNVLVFHERGRQIWKLSDFGMARVKIRHRGQGGFERERDFNSWFKRRKQRVDPSLSATMNRRAEGTYLAPESVSVRPSMTTKSDVWALGCVLSVVFAYLEAGAAGVESYTVARLQHNKSDDYDRFFVRGKFAPSELHPEVKRWHDHLGRQASQRSIAEGRIVKDILGNLEKGPLEVDQDKRCDAKTVRRMLADTCKAYKSLADEHATGDAASDSSQLPTPTPRRFHHLLPGLQRINSKETVARALVDTWHLSSTEDFKGCEISPDGTLVAYWTDTKIALYTSQSLSSGNAFEATPASDYSLGESENSIWKSISLTEKHLIASTTGSTFNCYIFDLLDGPTEDAMLGDPEKVVITRLPEIQKLALSPNSRVLACVLRQEEDDRGPGSLFYADVADLIRLSKASGSAANREVSGNREPPGWKPPVRLDWPAPDVIYLSISNKRDIHLVIRPELTAKVLEHKIPVIHVSLEHSTIDTLNIESKGFDSSSAVGFFTTFTPLTISTSSGDRDSTSPASTAVLVTREKRLHVQAFAGEGPARGDTQREVQHYRVLKLLGCREPDRLLAVGTASANQKMMLLEIALPQPGDRGKGGIAARGIAQLPGLLYGNEFTARLAEVPQGGGGERFVLVAALVATNRRRAIYKVHLTGMESGL</sequence>
<protein>
    <submittedName>
        <fullName evidence="2">Ankyrin repeat protein</fullName>
    </submittedName>
</protein>
<evidence type="ECO:0000313" key="2">
    <source>
        <dbReference type="EMBL" id="KAJ9150720.1"/>
    </source>
</evidence>
<gene>
    <name evidence="2" type="ORF">NKR23_g3365</name>
</gene>
<dbReference type="EMBL" id="JANBVO010000007">
    <property type="protein sequence ID" value="KAJ9150720.1"/>
    <property type="molecule type" value="Genomic_DNA"/>
</dbReference>
<dbReference type="PANTHER" id="PTHR24359">
    <property type="entry name" value="SERINE/THREONINE-PROTEIN KINASE SBK1"/>
    <property type="match status" value="1"/>
</dbReference>
<dbReference type="Proteomes" id="UP001174694">
    <property type="component" value="Unassembled WGS sequence"/>
</dbReference>
<dbReference type="InterPro" id="IPR008271">
    <property type="entry name" value="Ser/Thr_kinase_AS"/>
</dbReference>
<keyword evidence="3" id="KW-1185">Reference proteome</keyword>
<organism evidence="2 3">
    <name type="scientific">Pleurostoma richardsiae</name>
    <dbReference type="NCBI Taxonomy" id="41990"/>
    <lineage>
        <taxon>Eukaryota</taxon>
        <taxon>Fungi</taxon>
        <taxon>Dikarya</taxon>
        <taxon>Ascomycota</taxon>
        <taxon>Pezizomycotina</taxon>
        <taxon>Sordariomycetes</taxon>
        <taxon>Sordariomycetidae</taxon>
        <taxon>Calosphaeriales</taxon>
        <taxon>Pleurostomataceae</taxon>
        <taxon>Pleurostoma</taxon>
    </lineage>
</organism>
<dbReference type="GO" id="GO:0005524">
    <property type="term" value="F:ATP binding"/>
    <property type="evidence" value="ECO:0007669"/>
    <property type="project" value="InterPro"/>
</dbReference>
<dbReference type="InterPro" id="IPR011009">
    <property type="entry name" value="Kinase-like_dom_sf"/>
</dbReference>
<dbReference type="SMART" id="SM00220">
    <property type="entry name" value="S_TKc"/>
    <property type="match status" value="1"/>
</dbReference>